<dbReference type="SUPFAM" id="SSF54106">
    <property type="entry name" value="LysM domain"/>
    <property type="match status" value="1"/>
</dbReference>
<evidence type="ECO:0000259" key="2">
    <source>
        <dbReference type="PROSITE" id="PS51782"/>
    </source>
</evidence>
<reference evidence="3" key="1">
    <citation type="journal article" date="2015" name="Genome Announc.">
        <title>Draft Genome Sequence of Anaerolineae Strain TC1, a Novel Isolate from a Methanogenic Wastewater Treatment System.</title>
        <authorList>
            <person name="Matsuura N."/>
            <person name="Tourlousse D.M."/>
            <person name="Sun L."/>
            <person name="Toyonaga M."/>
            <person name="Kuroda K."/>
            <person name="Ohashi A."/>
            <person name="Cruz R."/>
            <person name="Yamaguchi T."/>
            <person name="Sekiguchi Y."/>
        </authorList>
    </citation>
    <scope>NUCLEOTIDE SEQUENCE [LARGE SCALE GENOMIC DNA]</scope>
    <source>
        <strain evidence="3">TC1</strain>
    </source>
</reference>
<dbReference type="EMBL" id="DF968181">
    <property type="protein sequence ID" value="GAP41182.1"/>
    <property type="molecule type" value="Genomic_DNA"/>
</dbReference>
<dbReference type="Gene3D" id="2.70.70.10">
    <property type="entry name" value="Glucose Permease (Domain IIA)"/>
    <property type="match status" value="1"/>
</dbReference>
<dbReference type="AlphaFoldDB" id="A0A0S7BTL5"/>
<proteinExistence type="predicted"/>
<dbReference type="PROSITE" id="PS51782">
    <property type="entry name" value="LYSM"/>
    <property type="match status" value="1"/>
</dbReference>
<evidence type="ECO:0000313" key="4">
    <source>
        <dbReference type="Proteomes" id="UP000053370"/>
    </source>
</evidence>
<sequence>MQSDFFKVAIHNTGLFFIIVIILHFAPIFRNNKFFPVDLIKKFFFRSTMIKGCLFIFLCFLSSGCLPEKRTSQVQPLDLIHPIASLTSAALTEHPWTATAEWKPSVTPQPTQIQLTPLPTHPQFKRERIPTLRAEDASHVVAEGDTITIIAANYQVSKNAIIEKNQIKNPDLIAVGQELVIPAQIPDFQDPGNEILPEKGILFGPSANDFNISAFLAEHPQSYLTNYIEPEPTPNPEAKKSEQQPSFKARNGAEILYQTAIQNSIDPRILIALMEFQTHSISEKKPNGNQKKSVIAHLGSYYEPLARQLAWAADTLNEGYYNWKDKKTNLWILNDDTLVAVNPKVNASTAALQYLFSKIFGAEDWLYAISKNGFSLTYQQLFGKTSDEFLSDPEFETSPKLDFPFAAGEIWSFTSGPHVGWTDGTPWSAIDFAPPDAVGCNMSQYWITASAPGIIVYSQNGLVIEDLDGDGNMGTGWILVYLHVESRDRIEINTQVDRGARIGHPSCEGGIANGSHVHLARRYNGEWIPINQDYPMILSGWEVFSTGSHYDGYLEKDGTLIEAWYFKTEASEISY</sequence>
<keyword evidence="1" id="KW-1133">Transmembrane helix</keyword>
<dbReference type="Proteomes" id="UP000053370">
    <property type="component" value="Unassembled WGS sequence"/>
</dbReference>
<feature type="transmembrane region" description="Helical" evidence="1">
    <location>
        <begin position="12"/>
        <end position="31"/>
    </location>
</feature>
<dbReference type="InterPro" id="IPR036779">
    <property type="entry name" value="LysM_dom_sf"/>
</dbReference>
<dbReference type="SMART" id="SM00257">
    <property type="entry name" value="LysM"/>
    <property type="match status" value="1"/>
</dbReference>
<keyword evidence="1" id="KW-0812">Transmembrane</keyword>
<gene>
    <name evidence="3" type="ORF">ATC1_131166</name>
</gene>
<protein>
    <submittedName>
        <fullName evidence="3">Protein containing LysM domain</fullName>
    </submittedName>
</protein>
<dbReference type="InterPro" id="IPR018392">
    <property type="entry name" value="LysM"/>
</dbReference>
<dbReference type="STRING" id="1678840.ATC1_131166"/>
<keyword evidence="1" id="KW-0472">Membrane</keyword>
<dbReference type="PATRIC" id="fig|1678840.3.peg.2603"/>
<organism evidence="3">
    <name type="scientific">Flexilinea flocculi</name>
    <dbReference type="NCBI Taxonomy" id="1678840"/>
    <lineage>
        <taxon>Bacteria</taxon>
        <taxon>Bacillati</taxon>
        <taxon>Chloroflexota</taxon>
        <taxon>Anaerolineae</taxon>
        <taxon>Anaerolineales</taxon>
        <taxon>Anaerolineaceae</taxon>
        <taxon>Flexilinea</taxon>
    </lineage>
</organism>
<dbReference type="InterPro" id="IPR011055">
    <property type="entry name" value="Dup_hybrid_motif"/>
</dbReference>
<dbReference type="Gene3D" id="3.10.350.10">
    <property type="entry name" value="LysM domain"/>
    <property type="match status" value="1"/>
</dbReference>
<feature type="domain" description="LysM" evidence="2">
    <location>
        <begin position="137"/>
        <end position="181"/>
    </location>
</feature>
<dbReference type="CDD" id="cd00118">
    <property type="entry name" value="LysM"/>
    <property type="match status" value="1"/>
</dbReference>
<keyword evidence="4" id="KW-1185">Reference proteome</keyword>
<dbReference type="OrthoDB" id="145893at2"/>
<dbReference type="SUPFAM" id="SSF51261">
    <property type="entry name" value="Duplicated hybrid motif"/>
    <property type="match status" value="1"/>
</dbReference>
<name>A0A0S7BTL5_9CHLR</name>
<accession>A0A0S7BTL5</accession>
<feature type="transmembrane region" description="Helical" evidence="1">
    <location>
        <begin position="43"/>
        <end position="63"/>
    </location>
</feature>
<evidence type="ECO:0000256" key="1">
    <source>
        <dbReference type="SAM" id="Phobius"/>
    </source>
</evidence>
<dbReference type="Pfam" id="PF01476">
    <property type="entry name" value="LysM"/>
    <property type="match status" value="1"/>
</dbReference>
<evidence type="ECO:0000313" key="3">
    <source>
        <dbReference type="EMBL" id="GAP41182.1"/>
    </source>
</evidence>